<feature type="chain" id="PRO_5029762420" description="Copper acquisition factor BIM1-like domain-containing protein" evidence="9">
    <location>
        <begin position="21"/>
        <end position="263"/>
    </location>
</feature>
<dbReference type="InterPro" id="IPR046936">
    <property type="entry name" value="BIM1-like"/>
</dbReference>
<keyword evidence="6" id="KW-0325">Glycoprotein</keyword>
<evidence type="ECO:0000256" key="1">
    <source>
        <dbReference type="ARBA" id="ARBA00004609"/>
    </source>
</evidence>
<dbReference type="GO" id="GO:0098552">
    <property type="term" value="C:side of membrane"/>
    <property type="evidence" value="ECO:0007669"/>
    <property type="project" value="UniProtKB-KW"/>
</dbReference>
<evidence type="ECO:0000256" key="7">
    <source>
        <dbReference type="ARBA" id="ARBA00023288"/>
    </source>
</evidence>
<keyword evidence="4 9" id="KW-0732">Signal</keyword>
<evidence type="ECO:0000256" key="9">
    <source>
        <dbReference type="SAM" id="SignalP"/>
    </source>
</evidence>
<dbReference type="PANTHER" id="PTHR34992:SF1">
    <property type="entry name" value="COPPER ACQUISITION FACTOR BIM1-LIKE DOMAIN-CONTAINING PROTEIN"/>
    <property type="match status" value="1"/>
</dbReference>
<comment type="subcellular location">
    <subcellularLocation>
        <location evidence="1">Cell membrane</location>
        <topology evidence="1">Lipid-anchor</topology>
        <topology evidence="1">GPI-anchor</topology>
    </subcellularLocation>
</comment>
<keyword evidence="8" id="KW-0812">Transmembrane</keyword>
<feature type="domain" description="Copper acquisition factor BIM1-like" evidence="10">
    <location>
        <begin position="19"/>
        <end position="156"/>
    </location>
</feature>
<name>A0A7J6IYK4_COLFN</name>
<dbReference type="OrthoDB" id="2146436at2759"/>
<dbReference type="InParanoid" id="A0A7J6IYK4"/>
<dbReference type="GeneID" id="43606995"/>
<keyword evidence="3" id="KW-0336">GPI-anchor</keyword>
<keyword evidence="5 8" id="KW-0472">Membrane</keyword>
<evidence type="ECO:0000256" key="4">
    <source>
        <dbReference type="ARBA" id="ARBA00022729"/>
    </source>
</evidence>
<dbReference type="Proteomes" id="UP000011096">
    <property type="component" value="Unassembled WGS sequence"/>
</dbReference>
<dbReference type="GO" id="GO:0005886">
    <property type="term" value="C:plasma membrane"/>
    <property type="evidence" value="ECO:0007669"/>
    <property type="project" value="UniProtKB-SubCell"/>
</dbReference>
<evidence type="ECO:0000256" key="2">
    <source>
        <dbReference type="ARBA" id="ARBA00022475"/>
    </source>
</evidence>
<accession>A0A7J6IYK4</accession>
<comment type="caution">
    <text evidence="11">The sequence shown here is derived from an EMBL/GenBank/DDBJ whole genome shotgun (WGS) entry which is preliminary data.</text>
</comment>
<protein>
    <recommendedName>
        <fullName evidence="10">Copper acquisition factor BIM1-like domain-containing protein</fullName>
    </recommendedName>
</protein>
<keyword evidence="8" id="KW-1133">Transmembrane helix</keyword>
<keyword evidence="7" id="KW-0449">Lipoprotein</keyword>
<evidence type="ECO:0000256" key="5">
    <source>
        <dbReference type="ARBA" id="ARBA00023136"/>
    </source>
</evidence>
<evidence type="ECO:0000256" key="3">
    <source>
        <dbReference type="ARBA" id="ARBA00022622"/>
    </source>
</evidence>
<feature type="transmembrane region" description="Helical" evidence="8">
    <location>
        <begin position="178"/>
        <end position="200"/>
    </location>
</feature>
<evidence type="ECO:0000313" key="12">
    <source>
        <dbReference type="Proteomes" id="UP000011096"/>
    </source>
</evidence>
<evidence type="ECO:0000256" key="6">
    <source>
        <dbReference type="ARBA" id="ARBA00023180"/>
    </source>
</evidence>
<evidence type="ECO:0000259" key="10">
    <source>
        <dbReference type="Pfam" id="PF20238"/>
    </source>
</evidence>
<dbReference type="EMBL" id="ANPB02000006">
    <property type="protein sequence ID" value="KAF4481566.1"/>
    <property type="molecule type" value="Genomic_DNA"/>
</dbReference>
<gene>
    <name evidence="11" type="ORF">CGGC5_v010586</name>
</gene>
<dbReference type="InterPro" id="IPR046530">
    <property type="entry name" value="BIM1-like_dom"/>
</dbReference>
<proteinExistence type="predicted"/>
<evidence type="ECO:0000256" key="8">
    <source>
        <dbReference type="SAM" id="Phobius"/>
    </source>
</evidence>
<dbReference type="PANTHER" id="PTHR34992">
    <property type="entry name" value="HYPHAL ANASTAMOSIS-7 PROTEIN"/>
    <property type="match status" value="1"/>
</dbReference>
<keyword evidence="12" id="KW-1185">Reference proteome</keyword>
<dbReference type="AlphaFoldDB" id="A0A7J6IYK4"/>
<dbReference type="Pfam" id="PF20238">
    <property type="entry name" value="BIM1-like_dom"/>
    <property type="match status" value="1"/>
</dbReference>
<reference evidence="11 12" key="1">
    <citation type="submission" date="2012-08" db="EMBL/GenBank/DDBJ databases">
        <authorList>
            <person name="Gan P.H.P."/>
            <person name="Ikeda K."/>
            <person name="Irieda H."/>
            <person name="Narusaka M."/>
            <person name="O'Connell R.J."/>
            <person name="Narusaka Y."/>
            <person name="Takano Y."/>
            <person name="Kubo Y."/>
            <person name="Shirasu K."/>
        </authorList>
    </citation>
    <scope>NUCLEOTIDE SEQUENCE [LARGE SCALE GENOMIC DNA]</scope>
    <source>
        <strain evidence="11 12">Nara gc5</strain>
    </source>
</reference>
<dbReference type="CDD" id="cd21176">
    <property type="entry name" value="LPMO_auxiliary-like"/>
    <property type="match status" value="1"/>
</dbReference>
<keyword evidence="2" id="KW-1003">Cell membrane</keyword>
<dbReference type="RefSeq" id="XP_066008326.1">
    <property type="nucleotide sequence ID" value="XM_066152383.1"/>
</dbReference>
<organism evidence="11 12">
    <name type="scientific">Colletotrichum fructicola (strain Nara gc5)</name>
    <name type="common">Anthracnose fungus</name>
    <name type="synonym">Colletotrichum gloeosporioides (strain Nara gc5)</name>
    <dbReference type="NCBI Taxonomy" id="1213859"/>
    <lineage>
        <taxon>Eukaryota</taxon>
        <taxon>Fungi</taxon>
        <taxon>Dikarya</taxon>
        <taxon>Ascomycota</taxon>
        <taxon>Pezizomycotina</taxon>
        <taxon>Sordariomycetes</taxon>
        <taxon>Hypocreomycetidae</taxon>
        <taxon>Glomerellales</taxon>
        <taxon>Glomerellaceae</taxon>
        <taxon>Colletotrichum</taxon>
        <taxon>Colletotrichum gloeosporioides species complex</taxon>
    </lineage>
</organism>
<feature type="signal peptide" evidence="9">
    <location>
        <begin position="1"/>
        <end position="20"/>
    </location>
</feature>
<sequence length="263" mass="27583">MASIRSIAATALLLVSAAQAHFKLNSPPTIGFSDDNEGSAPCGSFTPDFTKDNVTDFHVSGEAISLLLAHPQANWLFRGTLDQTAASNWKQLFPIVQQKGLGDFCEPSVTAPASWVGKKGVLSVVADGPDGLLYQCSAVNFVEGTGTQPASCKNATSVSASFATDSKLTALVANGTGAAISVGGLMVLAGAVIVGFIFVLQNTLSRLLLRNTCALAYIYLEPSVITTRTEACCFSDTFVRLRAISKEEPKPFEACSDQPALQA</sequence>
<reference evidence="11 12" key="2">
    <citation type="submission" date="2020-04" db="EMBL/GenBank/DDBJ databases">
        <title>Genome sequencing and assembly of multiple isolates from the Colletotrichum gloeosporioides species complex.</title>
        <authorList>
            <person name="Gan P."/>
            <person name="Shirasu K."/>
        </authorList>
    </citation>
    <scope>NUCLEOTIDE SEQUENCE [LARGE SCALE GENOMIC DNA]</scope>
    <source>
        <strain evidence="11 12">Nara gc5</strain>
    </source>
</reference>
<evidence type="ECO:0000313" key="11">
    <source>
        <dbReference type="EMBL" id="KAF4481566.1"/>
    </source>
</evidence>